<dbReference type="EMBL" id="MCFK01009709">
    <property type="protein sequence ID" value="RKF54492.1"/>
    <property type="molecule type" value="Genomic_DNA"/>
</dbReference>
<keyword evidence="2" id="KW-1185">Reference proteome</keyword>
<protein>
    <submittedName>
        <fullName evidence="1">Uncharacterized protein</fullName>
    </submittedName>
</protein>
<comment type="caution">
    <text evidence="1">The sequence shown here is derived from an EMBL/GenBank/DDBJ whole genome shotgun (WGS) entry which is preliminary data.</text>
</comment>
<proteinExistence type="predicted"/>
<sequence length="84" mass="9873">MVLPLQREPSDHIRQRIKKIKKKNKNGKSTPGIMYRSLRVPKFDFDPEIHFAPSFVAKFNGPRERRTRRLICLYLSLLPTPSPN</sequence>
<evidence type="ECO:0000313" key="2">
    <source>
        <dbReference type="Proteomes" id="UP000286134"/>
    </source>
</evidence>
<dbReference type="Proteomes" id="UP000286134">
    <property type="component" value="Unassembled WGS sequence"/>
</dbReference>
<gene>
    <name evidence="1" type="ORF">OnM2_097003</name>
</gene>
<dbReference type="AlphaFoldDB" id="A0A420HAP5"/>
<name>A0A420HAP5_9PEZI</name>
<evidence type="ECO:0000313" key="1">
    <source>
        <dbReference type="EMBL" id="RKF54492.1"/>
    </source>
</evidence>
<reference evidence="1 2" key="1">
    <citation type="journal article" date="2018" name="BMC Genomics">
        <title>Comparative genome analyses reveal sequence features reflecting distinct modes of host-adaptation between dicot and monocot powdery mildew.</title>
        <authorList>
            <person name="Wu Y."/>
            <person name="Ma X."/>
            <person name="Pan Z."/>
            <person name="Kale S.D."/>
            <person name="Song Y."/>
            <person name="King H."/>
            <person name="Zhang Q."/>
            <person name="Presley C."/>
            <person name="Deng X."/>
            <person name="Wei C.I."/>
            <person name="Xiao S."/>
        </authorList>
    </citation>
    <scope>NUCLEOTIDE SEQUENCE [LARGE SCALE GENOMIC DNA]</scope>
    <source>
        <strain evidence="1">UMSG2</strain>
    </source>
</reference>
<organism evidence="1 2">
    <name type="scientific">Erysiphe neolycopersici</name>
    <dbReference type="NCBI Taxonomy" id="212602"/>
    <lineage>
        <taxon>Eukaryota</taxon>
        <taxon>Fungi</taxon>
        <taxon>Dikarya</taxon>
        <taxon>Ascomycota</taxon>
        <taxon>Pezizomycotina</taxon>
        <taxon>Leotiomycetes</taxon>
        <taxon>Erysiphales</taxon>
        <taxon>Erysiphaceae</taxon>
        <taxon>Erysiphe</taxon>
    </lineage>
</organism>
<accession>A0A420HAP5</accession>